<evidence type="ECO:0000256" key="1">
    <source>
        <dbReference type="ARBA" id="ARBA00001974"/>
    </source>
</evidence>
<protein>
    <submittedName>
        <fullName evidence="7">FAD-dependent monooxygenase</fullName>
    </submittedName>
</protein>
<evidence type="ECO:0000313" key="8">
    <source>
        <dbReference type="Proteomes" id="UP000733379"/>
    </source>
</evidence>
<gene>
    <name evidence="7" type="ORF">KO481_40545</name>
</gene>
<dbReference type="Pfam" id="PF01494">
    <property type="entry name" value="FAD_binding_3"/>
    <property type="match status" value="1"/>
</dbReference>
<reference evidence="7 8" key="1">
    <citation type="submission" date="2021-06" db="EMBL/GenBank/DDBJ databases">
        <title>Actinomycetes sequencing.</title>
        <authorList>
            <person name="Shan Q."/>
        </authorList>
    </citation>
    <scope>NUCLEOTIDE SEQUENCE [LARGE SCALE GENOMIC DNA]</scope>
    <source>
        <strain evidence="7 8">NEAU-G5</strain>
    </source>
</reference>
<dbReference type="SUPFAM" id="SSF51905">
    <property type="entry name" value="FAD/NAD(P)-binding domain"/>
    <property type="match status" value="1"/>
</dbReference>
<evidence type="ECO:0000256" key="4">
    <source>
        <dbReference type="ARBA" id="ARBA00023002"/>
    </source>
</evidence>
<keyword evidence="2" id="KW-0285">Flavoprotein</keyword>
<dbReference type="EMBL" id="JAHKNI010000025">
    <property type="protein sequence ID" value="MBU3067797.1"/>
    <property type="molecule type" value="Genomic_DNA"/>
</dbReference>
<dbReference type="SUPFAM" id="SSF54373">
    <property type="entry name" value="FAD-linked reductases, C-terminal domain"/>
    <property type="match status" value="1"/>
</dbReference>
<evidence type="ECO:0000256" key="3">
    <source>
        <dbReference type="ARBA" id="ARBA00022827"/>
    </source>
</evidence>
<dbReference type="PANTHER" id="PTHR13789:SF318">
    <property type="entry name" value="GERANYLGERANYL DIPHOSPHATE REDUCTASE"/>
    <property type="match status" value="1"/>
</dbReference>
<dbReference type="PRINTS" id="PR00420">
    <property type="entry name" value="RNGMNOXGNASE"/>
</dbReference>
<comment type="cofactor">
    <cofactor evidence="1">
        <name>FAD</name>
        <dbReference type="ChEBI" id="CHEBI:57692"/>
    </cofactor>
</comment>
<name>A0ABS6BBX6_9NOCA</name>
<proteinExistence type="predicted"/>
<keyword evidence="8" id="KW-1185">Reference proteome</keyword>
<keyword evidence="3" id="KW-0274">FAD</keyword>
<keyword evidence="5 7" id="KW-0503">Monooxygenase</keyword>
<dbReference type="InterPro" id="IPR036188">
    <property type="entry name" value="FAD/NAD-bd_sf"/>
</dbReference>
<comment type="caution">
    <text evidence="7">The sequence shown here is derived from an EMBL/GenBank/DDBJ whole genome shotgun (WGS) entry which is preliminary data.</text>
</comment>
<dbReference type="PANTHER" id="PTHR13789">
    <property type="entry name" value="MONOOXYGENASE"/>
    <property type="match status" value="1"/>
</dbReference>
<dbReference type="Proteomes" id="UP000733379">
    <property type="component" value="Unassembled WGS sequence"/>
</dbReference>
<dbReference type="InterPro" id="IPR050493">
    <property type="entry name" value="FAD-dep_Monooxygenase_BioMet"/>
</dbReference>
<evidence type="ECO:0000313" key="7">
    <source>
        <dbReference type="EMBL" id="MBU3067797.1"/>
    </source>
</evidence>
<dbReference type="Gene3D" id="3.50.50.60">
    <property type="entry name" value="FAD/NAD(P)-binding domain"/>
    <property type="match status" value="1"/>
</dbReference>
<dbReference type="RefSeq" id="WP_215923875.1">
    <property type="nucleotide sequence ID" value="NZ_JAHKNI010000025.1"/>
</dbReference>
<evidence type="ECO:0000259" key="6">
    <source>
        <dbReference type="Pfam" id="PF01494"/>
    </source>
</evidence>
<evidence type="ECO:0000256" key="5">
    <source>
        <dbReference type="ARBA" id="ARBA00023033"/>
    </source>
</evidence>
<keyword evidence="4" id="KW-0560">Oxidoreductase</keyword>
<evidence type="ECO:0000256" key="2">
    <source>
        <dbReference type="ARBA" id="ARBA00022630"/>
    </source>
</evidence>
<dbReference type="GO" id="GO:0004497">
    <property type="term" value="F:monooxygenase activity"/>
    <property type="evidence" value="ECO:0007669"/>
    <property type="project" value="UniProtKB-KW"/>
</dbReference>
<feature type="domain" description="FAD-binding" evidence="6">
    <location>
        <begin position="10"/>
        <end position="320"/>
    </location>
</feature>
<organism evidence="7 8">
    <name type="scientific">Nocardia albiluteola</name>
    <dbReference type="NCBI Taxonomy" id="2842303"/>
    <lineage>
        <taxon>Bacteria</taxon>
        <taxon>Bacillati</taxon>
        <taxon>Actinomycetota</taxon>
        <taxon>Actinomycetes</taxon>
        <taxon>Mycobacteriales</taxon>
        <taxon>Nocardiaceae</taxon>
        <taxon>Nocardia</taxon>
    </lineage>
</organism>
<dbReference type="InterPro" id="IPR002938">
    <property type="entry name" value="FAD-bd"/>
</dbReference>
<sequence length="400" mass="43870">MDRTDLNNAHIVVVGGGIGGVAAALALATKGAEVTLLEQAPEFGEVGAGLQIGPHGSRILSKWGLLEPALAMGVQPKNLVFRDALTAEMLTTIDLGDAFQAHYHGPYFVIHRSDLHRLLVDSARSAGAHLVTGVTVLSAVTDGDRAIVTSVDGRTWQADVVLGMDGLKSTLRQHISDDDPVPSGYVAYRGTFPVDQVDVAYDPDDVVGYIGPGCHFIQYPLRGGTMLNQVAVFESPGFTRGAAEWGGPDELADAYAHCHQNVRDGIEQLWTDRWWPMYDREPIDNWVDGRLILLGDAAHPPLQYLASGAVMAIEDADYIAEYAARRYPDLGTEGWPVILAEVNKHRAPRCNRILTTGRMWGELWHFGGTARLVRNELFQTRDTTSYKYTDWLWAYSPTYA</sequence>
<accession>A0ABS6BBX6</accession>